<dbReference type="AlphaFoldDB" id="A0A0R1XM06"/>
<sequence>MKQAEKVDQLIYGVVSERTPRGYILRLSSDPQVFAKGTVFEEAVYYFYRVLAEFLKKQRDAGHDIHDYTFQQFDFAALDKVHFLTLVSATNDLDPHHMNMTMTFPQARLIDLPETFDQLKALLS</sequence>
<accession>A0A0R1XM06</accession>
<evidence type="ECO:0000313" key="2">
    <source>
        <dbReference type="Proteomes" id="UP000050949"/>
    </source>
</evidence>
<proteinExistence type="predicted"/>
<comment type="caution">
    <text evidence="1">The sequence shown here is derived from an EMBL/GenBank/DDBJ whole genome shotgun (WGS) entry which is preliminary data.</text>
</comment>
<organism evidence="1 2">
    <name type="scientific">Schleiferilactobacillus harbinensis DSM 16991</name>
    <dbReference type="NCBI Taxonomy" id="1122147"/>
    <lineage>
        <taxon>Bacteria</taxon>
        <taxon>Bacillati</taxon>
        <taxon>Bacillota</taxon>
        <taxon>Bacilli</taxon>
        <taxon>Lactobacillales</taxon>
        <taxon>Lactobacillaceae</taxon>
        <taxon>Schleiferilactobacillus</taxon>
    </lineage>
</organism>
<name>A0A0R1XM06_9LACO</name>
<dbReference type="GeneID" id="78508792"/>
<dbReference type="eggNOG" id="ENOG5030XP9">
    <property type="taxonomic scope" value="Bacteria"/>
</dbReference>
<protein>
    <submittedName>
        <fullName evidence="1">Uncharacterized protein</fullName>
    </submittedName>
</protein>
<dbReference type="EMBL" id="AZFW01000043">
    <property type="protein sequence ID" value="KRM27708.1"/>
    <property type="molecule type" value="Genomic_DNA"/>
</dbReference>
<dbReference type="Proteomes" id="UP000050949">
    <property type="component" value="Unassembled WGS sequence"/>
</dbReference>
<evidence type="ECO:0000313" key="1">
    <source>
        <dbReference type="EMBL" id="KRM27708.1"/>
    </source>
</evidence>
<gene>
    <name evidence="1" type="ORF">FC91_GL002371</name>
</gene>
<dbReference type="RefSeq" id="WP_027829405.1">
    <property type="nucleotide sequence ID" value="NZ_AUEH01000058.1"/>
</dbReference>
<dbReference type="PATRIC" id="fig|1122147.4.peg.2451"/>
<dbReference type="OrthoDB" id="2302143at2"/>
<reference evidence="1 2" key="1">
    <citation type="journal article" date="2015" name="Genome Announc.">
        <title>Expanding the biotechnology potential of lactobacilli through comparative genomics of 213 strains and associated genera.</title>
        <authorList>
            <person name="Sun Z."/>
            <person name="Harris H.M."/>
            <person name="McCann A."/>
            <person name="Guo C."/>
            <person name="Argimon S."/>
            <person name="Zhang W."/>
            <person name="Yang X."/>
            <person name="Jeffery I.B."/>
            <person name="Cooney J.C."/>
            <person name="Kagawa T.F."/>
            <person name="Liu W."/>
            <person name="Song Y."/>
            <person name="Salvetti E."/>
            <person name="Wrobel A."/>
            <person name="Rasinkangas P."/>
            <person name="Parkhill J."/>
            <person name="Rea M.C."/>
            <person name="O'Sullivan O."/>
            <person name="Ritari J."/>
            <person name="Douillard F.P."/>
            <person name="Paul Ross R."/>
            <person name="Yang R."/>
            <person name="Briner A.E."/>
            <person name="Felis G.E."/>
            <person name="de Vos W.M."/>
            <person name="Barrangou R."/>
            <person name="Klaenhammer T.R."/>
            <person name="Caufield P.W."/>
            <person name="Cui Y."/>
            <person name="Zhang H."/>
            <person name="O'Toole P.W."/>
        </authorList>
    </citation>
    <scope>NUCLEOTIDE SEQUENCE [LARGE SCALE GENOMIC DNA]</scope>
    <source>
        <strain evidence="1 2">DSM 16991</strain>
    </source>
</reference>